<dbReference type="InterPro" id="IPR037522">
    <property type="entry name" value="HD_GYP_dom"/>
</dbReference>
<dbReference type="EMBL" id="JBHMEP010000001">
    <property type="protein sequence ID" value="MFB9133953.1"/>
    <property type="molecule type" value="Genomic_DNA"/>
</dbReference>
<name>A0ABV5HIB4_9VIBR</name>
<dbReference type="PANTHER" id="PTHR45228:SF1">
    <property type="entry name" value="CYCLIC DI-GMP PHOSPHODIESTERASE TM_0186"/>
    <property type="match status" value="1"/>
</dbReference>
<gene>
    <name evidence="2" type="ORF">ACFFUV_03090</name>
</gene>
<accession>A0ABV5HIB4</accession>
<protein>
    <submittedName>
        <fullName evidence="2">HD domain-containing phosphohydrolase</fullName>
    </submittedName>
</protein>
<proteinExistence type="predicted"/>
<keyword evidence="3" id="KW-1185">Reference proteome</keyword>
<dbReference type="CDD" id="cd00077">
    <property type="entry name" value="HDc"/>
    <property type="match status" value="1"/>
</dbReference>
<dbReference type="Gene3D" id="3.30.450.40">
    <property type="match status" value="1"/>
</dbReference>
<dbReference type="PROSITE" id="PS51832">
    <property type="entry name" value="HD_GYP"/>
    <property type="match status" value="1"/>
</dbReference>
<evidence type="ECO:0000259" key="1">
    <source>
        <dbReference type="PROSITE" id="PS51832"/>
    </source>
</evidence>
<dbReference type="Proteomes" id="UP001589645">
    <property type="component" value="Unassembled WGS sequence"/>
</dbReference>
<dbReference type="InterPro" id="IPR052020">
    <property type="entry name" value="Cyclic_di-GMP/3'3'-cGAMP_PDE"/>
</dbReference>
<dbReference type="InterPro" id="IPR029016">
    <property type="entry name" value="GAF-like_dom_sf"/>
</dbReference>
<sequence length="378" mass="43695">MNTQYLPSELSYYQMADSLNTQLQRLKSRMQAHLPELDRVSFALFDQQHKVLKTYADSAFWSLRQAHYEAPMNELPALMHCALQKENRIIDDLASLPSSKHVEMLLSYGYRSSAAIPCYEKDCFKGFIFLNSRTVNVFSEHSIELLMPYINMIKFSVVSENDIVHLIASTARQLFDEANLGLKDSQAHKERIGYYTKLIASYIADDYGFDDETVEHLSLFAQFHDIGKVRLPEQLICQHCQLDEVERAQMRDYIQHGMDIVDDILDSFGFPQHPSIMLLTEIMAYHQEYLDGSGYPKGLSGEQIPISARIVTTANVFDALTAHRPYRQAWSIPHAMLELEKMVNQGKLDRQCVNALREHQYDISVERDKYPEYDPKDF</sequence>
<evidence type="ECO:0000313" key="3">
    <source>
        <dbReference type="Proteomes" id="UP001589645"/>
    </source>
</evidence>
<reference evidence="2 3" key="1">
    <citation type="submission" date="2024-09" db="EMBL/GenBank/DDBJ databases">
        <authorList>
            <person name="Sun Q."/>
            <person name="Mori K."/>
        </authorList>
    </citation>
    <scope>NUCLEOTIDE SEQUENCE [LARGE SCALE GENOMIC DNA]</scope>
    <source>
        <strain evidence="2 3">CECT 8064</strain>
    </source>
</reference>
<dbReference type="Pfam" id="PF13487">
    <property type="entry name" value="HD_5"/>
    <property type="match status" value="1"/>
</dbReference>
<organism evidence="2 3">
    <name type="scientific">Vibrio olivae</name>
    <dbReference type="NCBI Taxonomy" id="1243002"/>
    <lineage>
        <taxon>Bacteria</taxon>
        <taxon>Pseudomonadati</taxon>
        <taxon>Pseudomonadota</taxon>
        <taxon>Gammaproteobacteria</taxon>
        <taxon>Vibrionales</taxon>
        <taxon>Vibrionaceae</taxon>
        <taxon>Vibrio</taxon>
    </lineage>
</organism>
<dbReference type="SUPFAM" id="SSF109604">
    <property type="entry name" value="HD-domain/PDEase-like"/>
    <property type="match status" value="1"/>
</dbReference>
<dbReference type="Gene3D" id="1.10.3210.10">
    <property type="entry name" value="Hypothetical protein af1432"/>
    <property type="match status" value="1"/>
</dbReference>
<dbReference type="RefSeq" id="WP_390189596.1">
    <property type="nucleotide sequence ID" value="NZ_JBHMEP010000001.1"/>
</dbReference>
<evidence type="ECO:0000313" key="2">
    <source>
        <dbReference type="EMBL" id="MFB9133953.1"/>
    </source>
</evidence>
<dbReference type="InterPro" id="IPR003607">
    <property type="entry name" value="HD/PDEase_dom"/>
</dbReference>
<feature type="domain" description="HD-GYP" evidence="1">
    <location>
        <begin position="163"/>
        <end position="372"/>
    </location>
</feature>
<dbReference type="SUPFAM" id="SSF55781">
    <property type="entry name" value="GAF domain-like"/>
    <property type="match status" value="1"/>
</dbReference>
<dbReference type="PANTHER" id="PTHR45228">
    <property type="entry name" value="CYCLIC DI-GMP PHOSPHODIESTERASE TM_0186-RELATED"/>
    <property type="match status" value="1"/>
</dbReference>
<comment type="caution">
    <text evidence="2">The sequence shown here is derived from an EMBL/GenBank/DDBJ whole genome shotgun (WGS) entry which is preliminary data.</text>
</comment>